<dbReference type="Pfam" id="PF00497">
    <property type="entry name" value="SBP_bac_3"/>
    <property type="match status" value="1"/>
</dbReference>
<dbReference type="CDD" id="cd13688">
    <property type="entry name" value="PBP2_GltI_DEBP"/>
    <property type="match status" value="1"/>
</dbReference>
<dbReference type="EMBL" id="NJIH01000002">
    <property type="protein sequence ID" value="OWT65670.1"/>
    <property type="molecule type" value="Genomic_DNA"/>
</dbReference>
<accession>A0A225N0T4</accession>
<evidence type="ECO:0000259" key="4">
    <source>
        <dbReference type="SMART" id="SM00062"/>
    </source>
</evidence>
<dbReference type="PANTHER" id="PTHR30085">
    <property type="entry name" value="AMINO ACID ABC TRANSPORTER PERMEASE"/>
    <property type="match status" value="1"/>
</dbReference>
<dbReference type="SMART" id="SM00062">
    <property type="entry name" value="PBPb"/>
    <property type="match status" value="1"/>
</dbReference>
<dbReference type="Proteomes" id="UP000214603">
    <property type="component" value="Unassembled WGS sequence"/>
</dbReference>
<evidence type="ECO:0000256" key="2">
    <source>
        <dbReference type="ARBA" id="ARBA00022448"/>
    </source>
</evidence>
<protein>
    <submittedName>
        <fullName evidence="5">Amino acid ABC transporter substrate-binding protein</fullName>
    </submittedName>
</protein>
<dbReference type="OrthoDB" id="7240770at2"/>
<proteinExistence type="inferred from homology"/>
<gene>
    <name evidence="5" type="ORF">CEY11_02705</name>
</gene>
<dbReference type="GO" id="GO:0030288">
    <property type="term" value="C:outer membrane-bounded periplasmic space"/>
    <property type="evidence" value="ECO:0007669"/>
    <property type="project" value="TreeGrafter"/>
</dbReference>
<keyword evidence="2" id="KW-0813">Transport</keyword>
<comment type="caution">
    <text evidence="5">The sequence shown here is derived from an EMBL/GenBank/DDBJ whole genome shotgun (WGS) entry which is preliminary data.</text>
</comment>
<dbReference type="InterPro" id="IPR051455">
    <property type="entry name" value="Bact_solute-bind_prot3"/>
</dbReference>
<dbReference type="AlphaFoldDB" id="A0A225N0T4"/>
<keyword evidence="6" id="KW-1185">Reference proteome</keyword>
<dbReference type="GO" id="GO:0006865">
    <property type="term" value="P:amino acid transport"/>
    <property type="evidence" value="ECO:0007669"/>
    <property type="project" value="TreeGrafter"/>
</dbReference>
<sequence length="302" mass="32550">MHNLSRLAILSALISVTTVSFGASRIDRIKETKTLQIGAPESALPFSYLDANQKPVGYTVEVCQAAAGLIAKKLGIDDLRVNYVPTTSSTRLVLIQNGTIDLECGNTTNKADRKKQVDFSPTTFIAQVVLVAKKSSGVNVNDLSTFRGKTIAATSGGQTYKVAADLNAEHHYGITMAGAPDTTRAFIMMATDRADAAVSDDALLYAAVAKTKNPKDYVVGTHGLDFAPYGIVEPKGDPEFKALVDEAVIQLMKNGEIARLYQKYFDSPITARKINLNYPMSDILKNAIANPTDSSDPADYKH</sequence>
<evidence type="ECO:0000256" key="1">
    <source>
        <dbReference type="ARBA" id="ARBA00010333"/>
    </source>
</evidence>
<dbReference type="Gene3D" id="3.40.190.10">
    <property type="entry name" value="Periplasmic binding protein-like II"/>
    <property type="match status" value="2"/>
</dbReference>
<evidence type="ECO:0000256" key="3">
    <source>
        <dbReference type="ARBA" id="ARBA00022729"/>
    </source>
</evidence>
<dbReference type="GO" id="GO:0005576">
    <property type="term" value="C:extracellular region"/>
    <property type="evidence" value="ECO:0007669"/>
    <property type="project" value="TreeGrafter"/>
</dbReference>
<evidence type="ECO:0000313" key="5">
    <source>
        <dbReference type="EMBL" id="OWT65670.1"/>
    </source>
</evidence>
<comment type="similarity">
    <text evidence="1">Belongs to the bacterial solute-binding protein 3 family.</text>
</comment>
<dbReference type="PANTHER" id="PTHR30085:SF2">
    <property type="entry name" value="GLUTAMATE_ASPARTATE IMPORT SOLUTE-BINDING PROTEIN"/>
    <property type="match status" value="1"/>
</dbReference>
<dbReference type="RefSeq" id="WP_088601820.1">
    <property type="nucleotide sequence ID" value="NZ_NJIH01000002.1"/>
</dbReference>
<evidence type="ECO:0000313" key="6">
    <source>
        <dbReference type="Proteomes" id="UP000214603"/>
    </source>
</evidence>
<keyword evidence="3" id="KW-0732">Signal</keyword>
<dbReference type="InterPro" id="IPR001638">
    <property type="entry name" value="Solute-binding_3/MltF_N"/>
</dbReference>
<dbReference type="SUPFAM" id="SSF53850">
    <property type="entry name" value="Periplasmic binding protein-like II"/>
    <property type="match status" value="1"/>
</dbReference>
<reference evidence="6" key="1">
    <citation type="submission" date="2017-06" db="EMBL/GenBank/DDBJ databases">
        <title>Herbaspirillum phytohormonus sp. nov., isolated from the root nodule of Robinia pseudoacacia in lead-zinc mine.</title>
        <authorList>
            <person name="Fan M."/>
            <person name="Lin Y."/>
        </authorList>
    </citation>
    <scope>NUCLEOTIDE SEQUENCE [LARGE SCALE GENOMIC DNA]</scope>
    <source>
        <strain evidence="6">SC-089</strain>
    </source>
</reference>
<feature type="domain" description="Solute-binding protein family 3/N-terminal" evidence="4">
    <location>
        <begin position="34"/>
        <end position="268"/>
    </location>
</feature>
<name>A0A225N0T4_9BURK</name>
<organism evidence="5 6">
    <name type="scientific">Candidimonas nitroreducens</name>
    <dbReference type="NCBI Taxonomy" id="683354"/>
    <lineage>
        <taxon>Bacteria</taxon>
        <taxon>Pseudomonadati</taxon>
        <taxon>Pseudomonadota</taxon>
        <taxon>Betaproteobacteria</taxon>
        <taxon>Burkholderiales</taxon>
        <taxon>Alcaligenaceae</taxon>
        <taxon>Candidimonas</taxon>
    </lineage>
</organism>